<dbReference type="Pfam" id="PF08845">
    <property type="entry name" value="SymE_toxin"/>
    <property type="match status" value="1"/>
</dbReference>
<protein>
    <recommendedName>
        <fullName evidence="1">Toxin SymE-like domain-containing protein</fullName>
    </recommendedName>
</protein>
<dbReference type="KEGG" id="seo:STM14_0346"/>
<dbReference type="HOGENOM" id="CLU_151239_2_0_6"/>
<dbReference type="EMBL" id="CP001363">
    <property type="protein sequence ID" value="ACY86872.1"/>
    <property type="molecule type" value="Genomic_DNA"/>
</dbReference>
<feature type="domain" description="Toxin SymE-like" evidence="1">
    <location>
        <begin position="14"/>
        <end position="57"/>
    </location>
</feature>
<dbReference type="AlphaFoldDB" id="A0A0F6AXA0"/>
<accession>A0A0F6AXA0</accession>
<dbReference type="GO" id="GO:0005737">
    <property type="term" value="C:cytoplasm"/>
    <property type="evidence" value="ECO:0007669"/>
    <property type="project" value="InterPro"/>
</dbReference>
<dbReference type="Proteomes" id="UP000002695">
    <property type="component" value="Chromosome"/>
</dbReference>
<dbReference type="InterPro" id="IPR014944">
    <property type="entry name" value="Toxin_SymE-like"/>
</dbReference>
<evidence type="ECO:0000313" key="3">
    <source>
        <dbReference type="Proteomes" id="UP000002695"/>
    </source>
</evidence>
<keyword evidence="3" id="KW-1185">Reference proteome</keyword>
<organism evidence="2 3">
    <name type="scientific">Salmonella typhimurium (strain 14028s / SGSC 2262)</name>
    <dbReference type="NCBI Taxonomy" id="588858"/>
    <lineage>
        <taxon>Bacteria</taxon>
        <taxon>Pseudomonadati</taxon>
        <taxon>Pseudomonadota</taxon>
        <taxon>Gammaproteobacteria</taxon>
        <taxon>Enterobacterales</taxon>
        <taxon>Enterobacteriaceae</taxon>
        <taxon>Salmonella</taxon>
    </lineage>
</organism>
<dbReference type="BioCyc" id="SENT588858:STM14_RS02070-MONOMER"/>
<gene>
    <name evidence="2" type="ordered locus">STM14_0346</name>
</gene>
<dbReference type="RefSeq" id="WP_000994224.1">
    <property type="nucleotide sequence ID" value="NC_016856.1"/>
</dbReference>
<evidence type="ECO:0000259" key="1">
    <source>
        <dbReference type="Pfam" id="PF08845"/>
    </source>
</evidence>
<dbReference type="PATRIC" id="fig|588858.6.peg.441"/>
<dbReference type="GO" id="GO:0016788">
    <property type="term" value="F:hydrolase activity, acting on ester bonds"/>
    <property type="evidence" value="ECO:0007669"/>
    <property type="project" value="InterPro"/>
</dbReference>
<evidence type="ECO:0000313" key="2">
    <source>
        <dbReference type="EMBL" id="ACY86872.1"/>
    </source>
</evidence>
<dbReference type="GO" id="GO:0016070">
    <property type="term" value="P:RNA metabolic process"/>
    <property type="evidence" value="ECO:0007669"/>
    <property type="project" value="InterPro"/>
</dbReference>
<proteinExistence type="predicted"/>
<reference evidence="2 3" key="1">
    <citation type="journal article" date="2010" name="J. Bacteriol.">
        <title>Short-term signatures of evolutionary change in the Salmonella enterica serovar typhimurium 14028 genome.</title>
        <authorList>
            <person name="Jarvik T."/>
            <person name="Smillie C."/>
            <person name="Groisman E.A."/>
            <person name="Ochman H."/>
        </authorList>
    </citation>
    <scope>NUCLEOTIDE SEQUENCE [LARGE SCALE GENOMIC DNA]</scope>
    <source>
        <strain evidence="3">14028s / SGSC 2262</strain>
    </source>
</reference>
<name>A0A0F6AXA0_SALT1</name>
<sequence length="91" mass="10032">MNASGVSVRHINSETCMTACYSQIPSQHLKGDWQEEAGFETGHGVTVKISEGCLILIAETDEVRDLRKELYQVKKSMKHIKAGVNNVVNGD</sequence>
<dbReference type="GO" id="GO:0003723">
    <property type="term" value="F:RNA binding"/>
    <property type="evidence" value="ECO:0007669"/>
    <property type="project" value="InterPro"/>
</dbReference>